<comment type="caution">
    <text evidence="2">The sequence shown here is derived from an EMBL/GenBank/DDBJ whole genome shotgun (WGS) entry which is preliminary data.</text>
</comment>
<feature type="non-terminal residue" evidence="2">
    <location>
        <position position="560"/>
    </location>
</feature>
<dbReference type="PANTHER" id="PTHR37540">
    <property type="entry name" value="TRANSCRIPTION FACTOR (ACR-2), PUTATIVE-RELATED-RELATED"/>
    <property type="match status" value="1"/>
</dbReference>
<keyword evidence="3" id="KW-1185">Reference proteome</keyword>
<dbReference type="Pfam" id="PF11951">
    <property type="entry name" value="Fungal_trans_2"/>
    <property type="match status" value="1"/>
</dbReference>
<reference evidence="2" key="2">
    <citation type="journal article" date="2023" name="IMA Fungus">
        <title>Comparative genomic study of the Penicillium genus elucidates a diverse pangenome and 15 lateral gene transfer events.</title>
        <authorList>
            <person name="Petersen C."/>
            <person name="Sorensen T."/>
            <person name="Nielsen M.R."/>
            <person name="Sondergaard T.E."/>
            <person name="Sorensen J.L."/>
            <person name="Fitzpatrick D.A."/>
            <person name="Frisvad J.C."/>
            <person name="Nielsen K.L."/>
        </authorList>
    </citation>
    <scope>NUCLEOTIDE SEQUENCE</scope>
    <source>
        <strain evidence="2">IBT 34128</strain>
    </source>
</reference>
<gene>
    <name evidence="2" type="ORF">NUU61_005593</name>
</gene>
<dbReference type="AlphaFoldDB" id="A0A9W9F9Q3"/>
<feature type="compositionally biased region" description="Basic and acidic residues" evidence="1">
    <location>
        <begin position="40"/>
        <end position="51"/>
    </location>
</feature>
<evidence type="ECO:0000256" key="1">
    <source>
        <dbReference type="SAM" id="MobiDB-lite"/>
    </source>
</evidence>
<reference evidence="2" key="1">
    <citation type="submission" date="2022-11" db="EMBL/GenBank/DDBJ databases">
        <authorList>
            <person name="Petersen C."/>
        </authorList>
    </citation>
    <scope>NUCLEOTIDE SEQUENCE</scope>
    <source>
        <strain evidence="2">IBT 34128</strain>
    </source>
</reference>
<accession>A0A9W9F9Q3</accession>
<dbReference type="Proteomes" id="UP001141434">
    <property type="component" value="Unassembled WGS sequence"/>
</dbReference>
<dbReference type="GeneID" id="81395343"/>
<dbReference type="InterPro" id="IPR021858">
    <property type="entry name" value="Fun_TF"/>
</dbReference>
<name>A0A9W9F9Q3_9EURO</name>
<feature type="compositionally biased region" description="Basic and acidic residues" evidence="1">
    <location>
        <begin position="73"/>
        <end position="82"/>
    </location>
</feature>
<proteinExistence type="predicted"/>
<evidence type="ECO:0000313" key="3">
    <source>
        <dbReference type="Proteomes" id="UP001141434"/>
    </source>
</evidence>
<feature type="compositionally biased region" description="Low complexity" evidence="1">
    <location>
        <begin position="85"/>
        <end position="104"/>
    </location>
</feature>
<dbReference type="EMBL" id="JAPMSZ010000007">
    <property type="protein sequence ID" value="KAJ5096237.1"/>
    <property type="molecule type" value="Genomic_DNA"/>
</dbReference>
<evidence type="ECO:0008006" key="4">
    <source>
        <dbReference type="Google" id="ProtNLM"/>
    </source>
</evidence>
<protein>
    <recommendedName>
        <fullName evidence="4">Tachykinin family protein</fullName>
    </recommendedName>
</protein>
<dbReference type="PANTHER" id="PTHR37540:SF5">
    <property type="entry name" value="TRANSCRIPTION FACTOR DOMAIN-CONTAINING PROTEIN"/>
    <property type="match status" value="1"/>
</dbReference>
<sequence length="560" mass="62193">PNSKPAPVNRPSFTFIEHDDDLTSKRIKDVNARKAIRSHVMRDVRRRERLAGLKRTSKRDGRHPGASEAPYHAIDRSDERRLVLRASSSTSSVETGSGDSSTGSKSRRGRPVRWSAGYRLPFQTNPSPRSLPTSWFFDPFCALPGTSELPSTVAHLVFYWKSVFVPMTFPNVDKITKAHTSIMELMVQSSFSDPGSFFGLMSMCAAHRAVLTALHTPGGANRVLNDPDYCIMKAKSIREMNAKVRDPRRALSNEAFDTIINLLTGSLIVGLFDEVRIHLTGLKRMVELRGGITDDSIRSSSMLSAIITADVKAASGLMTKPVFPLTWDAQPVPQEVQQRIRPPASSPLNKIGSGFFANTLLSPPLLRILNVLRDMVFFSIAYRTTPAVIHATDPDFFRVLNCEAEHQLLSYVFTEDSGPKSISSGSELDLHPIEAVTRVASICFLNDFLIVSPSSSGLGRALTKHLKAAVSNCKLSFLVRLAKENFGLFVWALFIGAQGSLGHPERSWFVEQLGRVAMICGWQSWEQVSEILSDYFFVPSKANWRFIWDEAMTGFVISEV</sequence>
<organism evidence="2 3">
    <name type="scientific">Penicillium alfredii</name>
    <dbReference type="NCBI Taxonomy" id="1506179"/>
    <lineage>
        <taxon>Eukaryota</taxon>
        <taxon>Fungi</taxon>
        <taxon>Dikarya</taxon>
        <taxon>Ascomycota</taxon>
        <taxon>Pezizomycotina</taxon>
        <taxon>Eurotiomycetes</taxon>
        <taxon>Eurotiomycetidae</taxon>
        <taxon>Eurotiales</taxon>
        <taxon>Aspergillaceae</taxon>
        <taxon>Penicillium</taxon>
    </lineage>
</organism>
<dbReference type="OrthoDB" id="3469225at2759"/>
<feature type="region of interest" description="Disordered" evidence="1">
    <location>
        <begin position="38"/>
        <end position="110"/>
    </location>
</feature>
<dbReference type="RefSeq" id="XP_056511788.1">
    <property type="nucleotide sequence ID" value="XM_056656175.1"/>
</dbReference>
<evidence type="ECO:0000313" key="2">
    <source>
        <dbReference type="EMBL" id="KAJ5096237.1"/>
    </source>
</evidence>